<feature type="compositionally biased region" description="Basic and acidic residues" evidence="1">
    <location>
        <begin position="98"/>
        <end position="111"/>
    </location>
</feature>
<dbReference type="Proteomes" id="UP000518266">
    <property type="component" value="Unassembled WGS sequence"/>
</dbReference>
<gene>
    <name evidence="2" type="ORF">F7725_022498</name>
</gene>
<feature type="compositionally biased region" description="Basic and acidic residues" evidence="1">
    <location>
        <begin position="58"/>
        <end position="84"/>
    </location>
</feature>
<feature type="region of interest" description="Disordered" evidence="1">
    <location>
        <begin position="1"/>
        <end position="148"/>
    </location>
</feature>
<protein>
    <submittedName>
        <fullName evidence="2">Uncharacterized protein</fullName>
    </submittedName>
</protein>
<accession>A0A7J5YZ35</accession>
<dbReference type="AlphaFoldDB" id="A0A7J5YZ35"/>
<evidence type="ECO:0000256" key="1">
    <source>
        <dbReference type="SAM" id="MobiDB-lite"/>
    </source>
</evidence>
<comment type="caution">
    <text evidence="2">The sequence shown here is derived from an EMBL/GenBank/DDBJ whole genome shotgun (WGS) entry which is preliminary data.</text>
</comment>
<organism evidence="2 3">
    <name type="scientific">Dissostichus mawsoni</name>
    <name type="common">Antarctic cod</name>
    <dbReference type="NCBI Taxonomy" id="36200"/>
    <lineage>
        <taxon>Eukaryota</taxon>
        <taxon>Metazoa</taxon>
        <taxon>Chordata</taxon>
        <taxon>Craniata</taxon>
        <taxon>Vertebrata</taxon>
        <taxon>Euteleostomi</taxon>
        <taxon>Actinopterygii</taxon>
        <taxon>Neopterygii</taxon>
        <taxon>Teleostei</taxon>
        <taxon>Neoteleostei</taxon>
        <taxon>Acanthomorphata</taxon>
        <taxon>Eupercaria</taxon>
        <taxon>Perciformes</taxon>
        <taxon>Notothenioidei</taxon>
        <taxon>Nototheniidae</taxon>
        <taxon>Dissostichus</taxon>
    </lineage>
</organism>
<evidence type="ECO:0000313" key="2">
    <source>
        <dbReference type="EMBL" id="KAF3854443.1"/>
    </source>
</evidence>
<proteinExistence type="predicted"/>
<sequence length="170" mass="18172">MPDLGNNGVGGGRRGEGEGEEADGSPLPAPGRGPRLSRGILPGPGLTARADSVCGSGGREKEREKTERGMERKDRGRGGRDGRGGRGWSLEELAALQPEERRKRDEDERVIPTRTGQDAAFGRRSKINAPPALNIPQTRLPCSPPTPSISLRLSLSPSLLIIPPSLFLRL</sequence>
<reference evidence="2 3" key="1">
    <citation type="submission" date="2020-03" db="EMBL/GenBank/DDBJ databases">
        <title>Dissostichus mawsoni Genome sequencing and assembly.</title>
        <authorList>
            <person name="Park H."/>
        </authorList>
    </citation>
    <scope>NUCLEOTIDE SEQUENCE [LARGE SCALE GENOMIC DNA]</scope>
    <source>
        <strain evidence="2">DM0001</strain>
        <tissue evidence="2">Muscle</tissue>
    </source>
</reference>
<dbReference type="EMBL" id="JAAKFY010000007">
    <property type="protein sequence ID" value="KAF3854443.1"/>
    <property type="molecule type" value="Genomic_DNA"/>
</dbReference>
<name>A0A7J5YZ35_DISMA</name>
<keyword evidence="3" id="KW-1185">Reference proteome</keyword>
<evidence type="ECO:0000313" key="3">
    <source>
        <dbReference type="Proteomes" id="UP000518266"/>
    </source>
</evidence>